<keyword evidence="4" id="KW-1185">Reference proteome</keyword>
<keyword evidence="2" id="KW-0732">Signal</keyword>
<gene>
    <name evidence="3" type="ORF">C8261_13335</name>
</gene>
<name>A0A2T4ID58_9RHOO</name>
<dbReference type="PANTHER" id="PTHR12558">
    <property type="entry name" value="CELL DIVISION CYCLE 16,23,27"/>
    <property type="match status" value="1"/>
</dbReference>
<dbReference type="Gene3D" id="1.25.40.10">
    <property type="entry name" value="Tetratricopeptide repeat domain"/>
    <property type="match status" value="1"/>
</dbReference>
<evidence type="ECO:0000256" key="2">
    <source>
        <dbReference type="SAM" id="SignalP"/>
    </source>
</evidence>
<dbReference type="SMART" id="SM00028">
    <property type="entry name" value="TPR"/>
    <property type="match status" value="4"/>
</dbReference>
<comment type="caution">
    <text evidence="3">The sequence shown here is derived from an EMBL/GenBank/DDBJ whole genome shotgun (WGS) entry which is preliminary data.</text>
</comment>
<feature type="repeat" description="TPR" evidence="1">
    <location>
        <begin position="89"/>
        <end position="122"/>
    </location>
</feature>
<reference evidence="3 4" key="2">
    <citation type="submission" date="2018-04" db="EMBL/GenBank/DDBJ databases">
        <title>Thauera lacus sp. nov., isolated from an saline lake in Inner Mongolia, China.</title>
        <authorList>
            <person name="Liang Q.-Y."/>
        </authorList>
    </citation>
    <scope>NUCLEOTIDE SEQUENCE [LARGE SCALE GENOMIC DNA]</scope>
    <source>
        <strain evidence="3 4">D20</strain>
    </source>
</reference>
<evidence type="ECO:0000256" key="1">
    <source>
        <dbReference type="PROSITE-ProRule" id="PRU00339"/>
    </source>
</evidence>
<organism evidence="3 4">
    <name type="scientific">Pseudothauera lacus</name>
    <dbReference type="NCBI Taxonomy" id="2136175"/>
    <lineage>
        <taxon>Bacteria</taxon>
        <taxon>Pseudomonadati</taxon>
        <taxon>Pseudomonadota</taxon>
        <taxon>Betaproteobacteria</taxon>
        <taxon>Rhodocyclales</taxon>
        <taxon>Zoogloeaceae</taxon>
        <taxon>Pseudothauera</taxon>
    </lineage>
</organism>
<dbReference type="AlphaFoldDB" id="A0A2T4ID58"/>
<feature type="repeat" description="TPR" evidence="1">
    <location>
        <begin position="159"/>
        <end position="192"/>
    </location>
</feature>
<dbReference type="PANTHER" id="PTHR12558:SF13">
    <property type="entry name" value="CELL DIVISION CYCLE PROTEIN 27 HOMOLOG"/>
    <property type="match status" value="1"/>
</dbReference>
<dbReference type="InterPro" id="IPR011990">
    <property type="entry name" value="TPR-like_helical_dom_sf"/>
</dbReference>
<protein>
    <submittedName>
        <fullName evidence="3">Type IV pilus biogenesis/stability protein PilW</fullName>
    </submittedName>
</protein>
<feature type="signal peptide" evidence="2">
    <location>
        <begin position="1"/>
        <end position="23"/>
    </location>
</feature>
<dbReference type="PROSITE" id="PS50005">
    <property type="entry name" value="TPR"/>
    <property type="match status" value="3"/>
</dbReference>
<dbReference type="RefSeq" id="WP_107494213.1">
    <property type="nucleotide sequence ID" value="NZ_PZKC01000011.1"/>
</dbReference>
<dbReference type="InterPro" id="IPR019734">
    <property type="entry name" value="TPR_rpt"/>
</dbReference>
<evidence type="ECO:0000313" key="3">
    <source>
        <dbReference type="EMBL" id="PTD95693.1"/>
    </source>
</evidence>
<reference evidence="3 4" key="1">
    <citation type="submission" date="2018-03" db="EMBL/GenBank/DDBJ databases">
        <authorList>
            <person name="Keele B.F."/>
        </authorList>
    </citation>
    <scope>NUCLEOTIDE SEQUENCE [LARGE SCALE GENOMIC DNA]</scope>
    <source>
        <strain evidence="3 4">D20</strain>
    </source>
</reference>
<dbReference type="PROSITE" id="PS51257">
    <property type="entry name" value="PROKAR_LIPOPROTEIN"/>
    <property type="match status" value="1"/>
</dbReference>
<dbReference type="NCBIfam" id="TIGR02521">
    <property type="entry name" value="type_IV_pilW"/>
    <property type="match status" value="1"/>
</dbReference>
<dbReference type="EMBL" id="PZKC01000011">
    <property type="protein sequence ID" value="PTD95693.1"/>
    <property type="molecule type" value="Genomic_DNA"/>
</dbReference>
<dbReference type="SUPFAM" id="SSF48452">
    <property type="entry name" value="TPR-like"/>
    <property type="match status" value="1"/>
</dbReference>
<dbReference type="InterPro" id="IPR013360">
    <property type="entry name" value="Pilus_4_PilW"/>
</dbReference>
<dbReference type="Pfam" id="PF13432">
    <property type="entry name" value="TPR_16"/>
    <property type="match status" value="2"/>
</dbReference>
<feature type="chain" id="PRO_5015686979" evidence="2">
    <location>
        <begin position="24"/>
        <end position="272"/>
    </location>
</feature>
<proteinExistence type="predicted"/>
<evidence type="ECO:0000313" key="4">
    <source>
        <dbReference type="Proteomes" id="UP000241193"/>
    </source>
</evidence>
<sequence length="272" mass="29867">MTRFAMRLLPAALSLLVAACATTAPGGGVSSGEFAPQAARPLADRTPTTAAEARAKAHVELGMAYLEIGRFDVALDEARVALGEDGNHAPAFHLMGLVYMFVEDNAKAHENFQRALRLAPGDPDFNNSYGWFLCTQGREVEGLEHLAVAARNPFYRTPTRPFTNSALCHLRMGNDAAAEPLFQRAADVDPSNAQAFFNLAEIAYRRGDFATARVNLIRLHQQSEPSAQSIWLGLRTERHLGNRDAEASYAAQLRNRFADSVEYQAMLQGRFE</sequence>
<dbReference type="OrthoDB" id="9814042at2"/>
<feature type="repeat" description="TPR" evidence="1">
    <location>
        <begin position="55"/>
        <end position="88"/>
    </location>
</feature>
<keyword evidence="1" id="KW-0802">TPR repeat</keyword>
<dbReference type="Proteomes" id="UP000241193">
    <property type="component" value="Unassembled WGS sequence"/>
</dbReference>
<accession>A0A2T4ID58</accession>